<name>A0ABU9NUD8_9FLAO</name>
<evidence type="ECO:0000313" key="3">
    <source>
        <dbReference type="Proteomes" id="UP001468798"/>
    </source>
</evidence>
<dbReference type="InterPro" id="IPR002818">
    <property type="entry name" value="DJ-1/PfpI"/>
</dbReference>
<dbReference type="Proteomes" id="UP001468798">
    <property type="component" value="Unassembled WGS sequence"/>
</dbReference>
<feature type="domain" description="DJ-1/PfpI" evidence="1">
    <location>
        <begin position="12"/>
        <end position="132"/>
    </location>
</feature>
<evidence type="ECO:0000313" key="2">
    <source>
        <dbReference type="EMBL" id="MEM0577427.1"/>
    </source>
</evidence>
<dbReference type="PANTHER" id="PTHR43130">
    <property type="entry name" value="ARAC-FAMILY TRANSCRIPTIONAL REGULATOR"/>
    <property type="match status" value="1"/>
</dbReference>
<dbReference type="InterPro" id="IPR052158">
    <property type="entry name" value="INH-QAR"/>
</dbReference>
<dbReference type="PANTHER" id="PTHR43130:SF2">
    <property type="entry name" value="DJ-1_PFPI DOMAIN-CONTAINING PROTEIN"/>
    <property type="match status" value="1"/>
</dbReference>
<evidence type="ECO:0000259" key="1">
    <source>
        <dbReference type="Pfam" id="PF01965"/>
    </source>
</evidence>
<comment type="caution">
    <text evidence="2">The sequence shown here is derived from an EMBL/GenBank/DDBJ whole genome shotgun (WGS) entry which is preliminary data.</text>
</comment>
<dbReference type="InterPro" id="IPR029062">
    <property type="entry name" value="Class_I_gatase-like"/>
</dbReference>
<gene>
    <name evidence="2" type="ORF">WFZ86_13035</name>
</gene>
<reference evidence="2 3" key="1">
    <citation type="submission" date="2024-03" db="EMBL/GenBank/DDBJ databases">
        <title>Two novel species of the genus Flavobacterium exhibiting potentially degradation of complex polysaccharides.</title>
        <authorList>
            <person name="Lian X."/>
        </authorList>
    </citation>
    <scope>NUCLEOTIDE SEQUENCE [LARGE SCALE GENOMIC DNA]</scope>
    <source>
        <strain evidence="2 3">N6</strain>
    </source>
</reference>
<accession>A0ABU9NUD8</accession>
<keyword evidence="3" id="KW-1185">Reference proteome</keyword>
<dbReference type="SUPFAM" id="SSF52317">
    <property type="entry name" value="Class I glutamine amidotransferase-like"/>
    <property type="match status" value="1"/>
</dbReference>
<organism evidence="2 3">
    <name type="scientific">Flavobacterium polysaccharolyticum</name>
    <dbReference type="NCBI Taxonomy" id="3133148"/>
    <lineage>
        <taxon>Bacteria</taxon>
        <taxon>Pseudomonadati</taxon>
        <taxon>Bacteroidota</taxon>
        <taxon>Flavobacteriia</taxon>
        <taxon>Flavobacteriales</taxon>
        <taxon>Flavobacteriaceae</taxon>
        <taxon>Flavobacterium</taxon>
    </lineage>
</organism>
<proteinExistence type="predicted"/>
<dbReference type="EMBL" id="JBCGDP010000012">
    <property type="protein sequence ID" value="MEM0577427.1"/>
    <property type="molecule type" value="Genomic_DNA"/>
</dbReference>
<sequence>MDTTNDIIVGFALYQGCTLVDFAGATQVFSSCDGFKTIWLATEETITTTEGVSVVSNYTFSNAPKVDILFVPGGGPDGVVGTMQNETYLNYIRKIAETTIWNGSVCTGAFILAAAGILKNCLATTYWSQIPTLGLLSDYLQLKIPPSYPRFSIDMERKIFTGGGISSSLDLALEMVLILKGLEAAQTTQLFIQYQPNPPIDAGDPDHAPQYITDKMRKEDEGFSEALTLQIEKIIN</sequence>
<protein>
    <submittedName>
        <fullName evidence="2">DJ-1/PfpI family protein</fullName>
    </submittedName>
</protein>
<dbReference type="RefSeq" id="WP_342692327.1">
    <property type="nucleotide sequence ID" value="NZ_JBCGDP010000012.1"/>
</dbReference>
<dbReference type="Pfam" id="PF01965">
    <property type="entry name" value="DJ-1_PfpI"/>
    <property type="match status" value="1"/>
</dbReference>
<dbReference type="Gene3D" id="3.40.50.880">
    <property type="match status" value="1"/>
</dbReference>